<feature type="region of interest" description="Disordered" evidence="1">
    <location>
        <begin position="1"/>
        <end position="43"/>
    </location>
</feature>
<evidence type="ECO:0000313" key="3">
    <source>
        <dbReference type="Proteomes" id="UP000799421"/>
    </source>
</evidence>
<gene>
    <name evidence="2" type="ORF">K470DRAFT_268495</name>
</gene>
<evidence type="ECO:0000313" key="2">
    <source>
        <dbReference type="EMBL" id="KAF2862925.1"/>
    </source>
</evidence>
<keyword evidence="3" id="KW-1185">Reference proteome</keyword>
<sequence length="193" mass="21097">MQDLLGHNKDKPYKHRPPPLDGLTAAAPSQIRGGQVPRSVSPVSSPFGLSLVASPPPPHHEAVSELEVSGLQAFTLASQADVHNRRFLLNFSNRGHEACRKVLRWDESDPAVWKDEQSIAATLVRRGVLKENSGPRLLAAIGHSKTTDLSRLRSLLGKPNMKAALFNVVQHLTGKKSKLTPDQESEAQADEDR</sequence>
<proteinExistence type="predicted"/>
<evidence type="ECO:0000256" key="1">
    <source>
        <dbReference type="SAM" id="MobiDB-lite"/>
    </source>
</evidence>
<feature type="compositionally biased region" description="Basic and acidic residues" evidence="1">
    <location>
        <begin position="1"/>
        <end position="11"/>
    </location>
</feature>
<protein>
    <submittedName>
        <fullName evidence="2">Uncharacterized protein</fullName>
    </submittedName>
</protein>
<name>A0A6A7C7G6_9PEZI</name>
<dbReference type="AlphaFoldDB" id="A0A6A7C7G6"/>
<accession>A0A6A7C7G6</accession>
<dbReference type="Proteomes" id="UP000799421">
    <property type="component" value="Unassembled WGS sequence"/>
</dbReference>
<dbReference type="EMBL" id="MU005963">
    <property type="protein sequence ID" value="KAF2862925.1"/>
    <property type="molecule type" value="Genomic_DNA"/>
</dbReference>
<organism evidence="2 3">
    <name type="scientific">Piedraia hortae CBS 480.64</name>
    <dbReference type="NCBI Taxonomy" id="1314780"/>
    <lineage>
        <taxon>Eukaryota</taxon>
        <taxon>Fungi</taxon>
        <taxon>Dikarya</taxon>
        <taxon>Ascomycota</taxon>
        <taxon>Pezizomycotina</taxon>
        <taxon>Dothideomycetes</taxon>
        <taxon>Dothideomycetidae</taxon>
        <taxon>Capnodiales</taxon>
        <taxon>Piedraiaceae</taxon>
        <taxon>Piedraia</taxon>
    </lineage>
</organism>
<reference evidence="2" key="1">
    <citation type="journal article" date="2020" name="Stud. Mycol.">
        <title>101 Dothideomycetes genomes: a test case for predicting lifestyles and emergence of pathogens.</title>
        <authorList>
            <person name="Haridas S."/>
            <person name="Albert R."/>
            <person name="Binder M."/>
            <person name="Bloem J."/>
            <person name="Labutti K."/>
            <person name="Salamov A."/>
            <person name="Andreopoulos B."/>
            <person name="Baker S."/>
            <person name="Barry K."/>
            <person name="Bills G."/>
            <person name="Bluhm B."/>
            <person name="Cannon C."/>
            <person name="Castanera R."/>
            <person name="Culley D."/>
            <person name="Daum C."/>
            <person name="Ezra D."/>
            <person name="Gonzalez J."/>
            <person name="Henrissat B."/>
            <person name="Kuo A."/>
            <person name="Liang C."/>
            <person name="Lipzen A."/>
            <person name="Lutzoni F."/>
            <person name="Magnuson J."/>
            <person name="Mondo S."/>
            <person name="Nolan M."/>
            <person name="Ohm R."/>
            <person name="Pangilinan J."/>
            <person name="Park H.-J."/>
            <person name="Ramirez L."/>
            <person name="Alfaro M."/>
            <person name="Sun H."/>
            <person name="Tritt A."/>
            <person name="Yoshinaga Y."/>
            <person name="Zwiers L.-H."/>
            <person name="Turgeon B."/>
            <person name="Goodwin S."/>
            <person name="Spatafora J."/>
            <person name="Crous P."/>
            <person name="Grigoriev I."/>
        </authorList>
    </citation>
    <scope>NUCLEOTIDE SEQUENCE</scope>
    <source>
        <strain evidence="2">CBS 480.64</strain>
    </source>
</reference>